<evidence type="ECO:0000259" key="1">
    <source>
        <dbReference type="PROSITE" id="PS50234"/>
    </source>
</evidence>
<dbReference type="Pfam" id="PF01882">
    <property type="entry name" value="DUF58"/>
    <property type="match status" value="1"/>
</dbReference>
<evidence type="ECO:0000313" key="2">
    <source>
        <dbReference type="EMBL" id="OGW98094.1"/>
    </source>
</evidence>
<comment type="caution">
    <text evidence="2">The sequence shown here is derived from an EMBL/GenBank/DDBJ whole genome shotgun (WGS) entry which is preliminary data.</text>
</comment>
<dbReference type="PROSITE" id="PS50234">
    <property type="entry name" value="VWFA"/>
    <property type="match status" value="1"/>
</dbReference>
<reference evidence="2 3" key="1">
    <citation type="journal article" date="2016" name="Nat. Commun.">
        <title>Thousands of microbial genomes shed light on interconnected biogeochemical processes in an aquifer system.</title>
        <authorList>
            <person name="Anantharaman K."/>
            <person name="Brown C.T."/>
            <person name="Hug L.A."/>
            <person name="Sharon I."/>
            <person name="Castelle C.J."/>
            <person name="Probst A.J."/>
            <person name="Thomas B.C."/>
            <person name="Singh A."/>
            <person name="Wilkins M.J."/>
            <person name="Karaoz U."/>
            <person name="Brodie E.L."/>
            <person name="Williams K.H."/>
            <person name="Hubbard S.S."/>
            <person name="Banfield J.F."/>
        </authorList>
    </citation>
    <scope>NUCLEOTIDE SEQUENCE [LARGE SCALE GENOMIC DNA]</scope>
</reference>
<organism evidence="2 3">
    <name type="scientific">Candidatus Danuiimicrobium aquiferis</name>
    <dbReference type="NCBI Taxonomy" id="1801832"/>
    <lineage>
        <taxon>Bacteria</taxon>
        <taxon>Pseudomonadati</taxon>
        <taxon>Candidatus Omnitrophota</taxon>
        <taxon>Candidatus Danuiimicrobium</taxon>
    </lineage>
</organism>
<gene>
    <name evidence="2" type="ORF">A3G33_07120</name>
</gene>
<dbReference type="Proteomes" id="UP000178187">
    <property type="component" value="Unassembled WGS sequence"/>
</dbReference>
<dbReference type="EMBL" id="MHFR01000037">
    <property type="protein sequence ID" value="OGW98094.1"/>
    <property type="molecule type" value="Genomic_DNA"/>
</dbReference>
<dbReference type="PANTHER" id="PTHR33608">
    <property type="entry name" value="BLL2464 PROTEIN"/>
    <property type="match status" value="1"/>
</dbReference>
<dbReference type="PANTHER" id="PTHR33608:SF6">
    <property type="entry name" value="BLL2464 PROTEIN"/>
    <property type="match status" value="1"/>
</dbReference>
<accession>A0A1G1KYW2</accession>
<dbReference type="SUPFAM" id="SSF53300">
    <property type="entry name" value="vWA-like"/>
    <property type="match status" value="1"/>
</dbReference>
<feature type="domain" description="VWFA" evidence="1">
    <location>
        <begin position="78"/>
        <end position="183"/>
    </location>
</feature>
<dbReference type="Gene3D" id="3.40.50.410">
    <property type="entry name" value="von Willebrand factor, type A domain"/>
    <property type="match status" value="1"/>
</dbReference>
<evidence type="ECO:0000313" key="3">
    <source>
        <dbReference type="Proteomes" id="UP000178187"/>
    </source>
</evidence>
<sequence>MKLSQILDQVKQIEIKSTRLVNEIFAGEYQSVFKGRGMEFAEVREYVPGDDIRTIDWNVTARSQHPFIKKFIEERELTVIFVVDGSRSLYFGSTEKMKATLAAEIAALLAFSAVKNHDKVGLLIYTDTIEKFLPPKKGKSNVLRVVREVLYHQPTGKQTNLKIALEYLNQTVKRNAVVFVISDFIDHGYEQALKIANRKHDLIAIQIIDPREQKLPPCGWIEMEDGETSERALVNTQDKRFRDDYEKVCLKREAKTDYLFKLMGIDSVKIIAGTSYVHPLVKFFRRREKRL</sequence>
<proteinExistence type="predicted"/>
<dbReference type="InterPro" id="IPR002035">
    <property type="entry name" value="VWF_A"/>
</dbReference>
<protein>
    <recommendedName>
        <fullName evidence="1">VWFA domain-containing protein</fullName>
    </recommendedName>
</protein>
<name>A0A1G1KYW2_9BACT</name>
<dbReference type="SMART" id="SM00327">
    <property type="entry name" value="VWA"/>
    <property type="match status" value="1"/>
</dbReference>
<dbReference type="InterPro" id="IPR002881">
    <property type="entry name" value="DUF58"/>
</dbReference>
<dbReference type="AlphaFoldDB" id="A0A1G1KYW2"/>
<dbReference type="InterPro" id="IPR036465">
    <property type="entry name" value="vWFA_dom_sf"/>
</dbReference>